<dbReference type="Pfam" id="PF00005">
    <property type="entry name" value="ABC_tran"/>
    <property type="match status" value="1"/>
</dbReference>
<dbReference type="OrthoDB" id="9809450at2"/>
<dbReference type="FunFam" id="3.40.50.300:FF:000056">
    <property type="entry name" value="Cell division ATP-binding protein FtsE"/>
    <property type="match status" value="1"/>
</dbReference>
<dbReference type="EMBL" id="CP015519">
    <property type="protein sequence ID" value="APG26845.1"/>
    <property type="molecule type" value="Genomic_DNA"/>
</dbReference>
<keyword evidence="8 10" id="KW-0472">Membrane</keyword>
<dbReference type="AlphaFoldDB" id="A0A1L3GLS3"/>
<dbReference type="SUPFAM" id="SSF52540">
    <property type="entry name" value="P-loop containing nucleoside triphosphate hydrolases"/>
    <property type="match status" value="1"/>
</dbReference>
<dbReference type="PANTHER" id="PTHR24220:SF470">
    <property type="entry name" value="CELL DIVISION ATP-BINDING PROTEIN FTSE"/>
    <property type="match status" value="1"/>
</dbReference>
<evidence type="ECO:0000256" key="5">
    <source>
        <dbReference type="ARBA" id="ARBA00022618"/>
    </source>
</evidence>
<dbReference type="KEGG" id="pef:A7E78_02705"/>
<dbReference type="InterPro" id="IPR015854">
    <property type="entry name" value="ABC_transpr_LolD-like"/>
</dbReference>
<dbReference type="NCBIfam" id="TIGR02673">
    <property type="entry name" value="FtsE"/>
    <property type="match status" value="1"/>
</dbReference>
<feature type="domain" description="ABC transporter" evidence="11">
    <location>
        <begin position="2"/>
        <end position="222"/>
    </location>
</feature>
<name>A0A1L3GLS3_9BACT</name>
<keyword evidence="6 10" id="KW-0547">Nucleotide-binding</keyword>
<dbReference type="GO" id="GO:0022857">
    <property type="term" value="F:transmembrane transporter activity"/>
    <property type="evidence" value="ECO:0007669"/>
    <property type="project" value="TreeGrafter"/>
</dbReference>
<accession>A0A1L3GLS3</accession>
<keyword evidence="9 10" id="KW-0131">Cell cycle</keyword>
<gene>
    <name evidence="10" type="primary">ftsE</name>
    <name evidence="12" type="ORF">A7E78_02705</name>
</gene>
<dbReference type="PROSITE" id="PS00211">
    <property type="entry name" value="ABC_TRANSPORTER_1"/>
    <property type="match status" value="1"/>
</dbReference>
<comment type="subcellular location">
    <subcellularLocation>
        <location evidence="10">Cell membrane</location>
        <topology evidence="10">Peripheral membrane protein</topology>
        <orientation evidence="10">Cytoplasmic side</orientation>
    </subcellularLocation>
</comment>
<dbReference type="PROSITE" id="PS50893">
    <property type="entry name" value="ABC_TRANSPORTER_2"/>
    <property type="match status" value="1"/>
</dbReference>
<evidence type="ECO:0000256" key="8">
    <source>
        <dbReference type="ARBA" id="ARBA00023136"/>
    </source>
</evidence>
<evidence type="ECO:0000256" key="10">
    <source>
        <dbReference type="RuleBase" id="RU365094"/>
    </source>
</evidence>
<keyword evidence="5 10" id="KW-0132">Cell division</keyword>
<evidence type="ECO:0000313" key="12">
    <source>
        <dbReference type="EMBL" id="APG26845.1"/>
    </source>
</evidence>
<evidence type="ECO:0000256" key="6">
    <source>
        <dbReference type="ARBA" id="ARBA00022741"/>
    </source>
</evidence>
<evidence type="ECO:0000259" key="11">
    <source>
        <dbReference type="PROSITE" id="PS50893"/>
    </source>
</evidence>
<evidence type="ECO:0000256" key="3">
    <source>
        <dbReference type="ARBA" id="ARBA00020019"/>
    </source>
</evidence>
<proteinExistence type="inferred from homology"/>
<dbReference type="InterPro" id="IPR003439">
    <property type="entry name" value="ABC_transporter-like_ATP-bd"/>
</dbReference>
<comment type="function">
    <text evidence="1">Part of the ABC transporter FtsEX involved in cellular division. Important for assembly or stability of the septal ring.</text>
</comment>
<dbReference type="RefSeq" id="WP_072282806.1">
    <property type="nucleotide sequence ID" value="NZ_CP015519.1"/>
</dbReference>
<dbReference type="InterPro" id="IPR027417">
    <property type="entry name" value="P-loop_NTPase"/>
</dbReference>
<evidence type="ECO:0000256" key="4">
    <source>
        <dbReference type="ARBA" id="ARBA00022475"/>
    </source>
</evidence>
<dbReference type="InterPro" id="IPR003593">
    <property type="entry name" value="AAA+_ATPase"/>
</dbReference>
<evidence type="ECO:0000313" key="13">
    <source>
        <dbReference type="Proteomes" id="UP000182517"/>
    </source>
</evidence>
<comment type="subunit">
    <text evidence="10">Homodimer. Forms a membrane-associated complex with FtsX.</text>
</comment>
<dbReference type="GO" id="GO:0016887">
    <property type="term" value="F:ATP hydrolysis activity"/>
    <property type="evidence" value="ECO:0007669"/>
    <property type="project" value="InterPro"/>
</dbReference>
<dbReference type="GO" id="GO:0051301">
    <property type="term" value="P:cell division"/>
    <property type="evidence" value="ECO:0007669"/>
    <property type="project" value="UniProtKB-UniRule"/>
</dbReference>
<dbReference type="InterPro" id="IPR017871">
    <property type="entry name" value="ABC_transporter-like_CS"/>
</dbReference>
<dbReference type="SMART" id="SM00382">
    <property type="entry name" value="AAA"/>
    <property type="match status" value="1"/>
</dbReference>
<evidence type="ECO:0000256" key="2">
    <source>
        <dbReference type="ARBA" id="ARBA00005417"/>
    </source>
</evidence>
<organism evidence="12 13">
    <name type="scientific">Syntrophotalea acetylenivorans</name>
    <dbReference type="NCBI Taxonomy" id="1842532"/>
    <lineage>
        <taxon>Bacteria</taxon>
        <taxon>Pseudomonadati</taxon>
        <taxon>Thermodesulfobacteriota</taxon>
        <taxon>Desulfuromonadia</taxon>
        <taxon>Desulfuromonadales</taxon>
        <taxon>Syntrophotaleaceae</taxon>
        <taxon>Syntrophotalea</taxon>
    </lineage>
</organism>
<evidence type="ECO:0000256" key="9">
    <source>
        <dbReference type="ARBA" id="ARBA00023306"/>
    </source>
</evidence>
<dbReference type="PANTHER" id="PTHR24220">
    <property type="entry name" value="IMPORT ATP-BINDING PROTEIN"/>
    <property type="match status" value="1"/>
</dbReference>
<evidence type="ECO:0000256" key="1">
    <source>
        <dbReference type="ARBA" id="ARBA00002579"/>
    </source>
</evidence>
<protein>
    <recommendedName>
        <fullName evidence="3 10">Cell division ATP-binding protein FtsE</fullName>
    </recommendedName>
</protein>
<dbReference type="Gene3D" id="3.40.50.300">
    <property type="entry name" value="P-loop containing nucleotide triphosphate hydrolases"/>
    <property type="match status" value="1"/>
</dbReference>
<reference evidence="12 13" key="1">
    <citation type="journal article" date="2017" name="Genome Announc.">
        <title>Complete Genome Sequences of Two Acetylene-Fermenting Pelobacter acetylenicus Strains.</title>
        <authorList>
            <person name="Sutton J.M."/>
            <person name="Baesman S.M."/>
            <person name="Fierst J.L."/>
            <person name="Poret-Peterson A.T."/>
            <person name="Oremland R.S."/>
            <person name="Dunlap D.S."/>
            <person name="Akob D.M."/>
        </authorList>
    </citation>
    <scope>NUCLEOTIDE SEQUENCE [LARGE SCALE GENOMIC DNA]</scope>
    <source>
        <strain evidence="12 13">SFB93</strain>
    </source>
</reference>
<dbReference type="GO" id="GO:0005886">
    <property type="term" value="C:plasma membrane"/>
    <property type="evidence" value="ECO:0007669"/>
    <property type="project" value="UniProtKB-SubCell"/>
</dbReference>
<dbReference type="STRING" id="1842532.A7E78_02705"/>
<keyword evidence="4 10" id="KW-1003">Cell membrane</keyword>
<keyword evidence="7 10" id="KW-0067">ATP-binding</keyword>
<dbReference type="InterPro" id="IPR005286">
    <property type="entry name" value="Cell_div_FtsE"/>
</dbReference>
<dbReference type="Proteomes" id="UP000182517">
    <property type="component" value="Chromosome"/>
</dbReference>
<dbReference type="GO" id="GO:0005524">
    <property type="term" value="F:ATP binding"/>
    <property type="evidence" value="ECO:0007669"/>
    <property type="project" value="UniProtKB-UniRule"/>
</dbReference>
<keyword evidence="13" id="KW-1185">Reference proteome</keyword>
<sequence length="222" mass="24873">MIQLYNVCKSYQKDSSAALHNLNLKIPKGDFVYITGPSGAGKSTLLKLLYCAEKPNRGQILVNGQNITRIGTGHIPLLRRRTGIVFQDFKLLENRTLFENVAFPLEVQGKKRYEISNKVYQTLKHVGLHGKLHKYPLQLSGGEQQRVAIARALVIDPLILLADEPTGNLDFEVTLGIVDLFKGANARGTTVLLATHNREMIRRFPRRVIALENGQLVDDYTP</sequence>
<comment type="similarity">
    <text evidence="2 10">Belongs to the ABC transporter superfamily.</text>
</comment>
<evidence type="ECO:0000256" key="7">
    <source>
        <dbReference type="ARBA" id="ARBA00022840"/>
    </source>
</evidence>